<dbReference type="Pfam" id="PF01493">
    <property type="entry name" value="GXGXG"/>
    <property type="match status" value="1"/>
</dbReference>
<keyword evidence="10" id="KW-0315">Glutamine amidotransferase</keyword>
<gene>
    <name evidence="20" type="ORF">CVIRNUC_001536</name>
</gene>
<evidence type="ECO:0000313" key="21">
    <source>
        <dbReference type="Proteomes" id="UP001314263"/>
    </source>
</evidence>
<dbReference type="PROSITE" id="PS00028">
    <property type="entry name" value="ZINC_FINGER_C2H2_1"/>
    <property type="match status" value="1"/>
</dbReference>
<dbReference type="InterPro" id="IPR002932">
    <property type="entry name" value="Glu_synthdom"/>
</dbReference>
<keyword evidence="14" id="KW-0314">Glutamate biosynthesis</keyword>
<feature type="compositionally biased region" description="Basic and acidic residues" evidence="18">
    <location>
        <begin position="1623"/>
        <end position="1636"/>
    </location>
</feature>
<evidence type="ECO:0000256" key="13">
    <source>
        <dbReference type="ARBA" id="ARBA00023014"/>
    </source>
</evidence>
<dbReference type="PROSITE" id="PS51278">
    <property type="entry name" value="GATASE_TYPE_2"/>
    <property type="match status" value="1"/>
</dbReference>
<keyword evidence="12" id="KW-0408">Iron</keyword>
<dbReference type="EC" id="1.4.7.1" evidence="17"/>
<dbReference type="InterPro" id="IPR006982">
    <property type="entry name" value="Glu_synth_centr_N"/>
</dbReference>
<dbReference type="Pfam" id="PF01645">
    <property type="entry name" value="Glu_synthase"/>
    <property type="match status" value="1"/>
</dbReference>
<comment type="cofactor">
    <cofactor evidence="2">
        <name>[3Fe-4S] cluster</name>
        <dbReference type="ChEBI" id="CHEBI:21137"/>
    </cofactor>
</comment>
<reference evidence="20 21" key="1">
    <citation type="submission" date="2023-10" db="EMBL/GenBank/DDBJ databases">
        <authorList>
            <person name="Maclean D."/>
            <person name="Macfadyen A."/>
        </authorList>
    </citation>
    <scope>NUCLEOTIDE SEQUENCE [LARGE SCALE GENOMIC DNA]</scope>
</reference>
<dbReference type="PANTHER" id="PTHR11938">
    <property type="entry name" value="FAD NADPH DEHYDROGENASE/OXIDOREDUCTASE"/>
    <property type="match status" value="1"/>
</dbReference>
<evidence type="ECO:0000256" key="6">
    <source>
        <dbReference type="ARBA" id="ARBA00022605"/>
    </source>
</evidence>
<dbReference type="Gene3D" id="3.20.20.70">
    <property type="entry name" value="Aldolase class I"/>
    <property type="match status" value="2"/>
</dbReference>
<comment type="pathway">
    <text evidence="16">Amino-acid biosynthesis; L-glutamate biosynthesis via GLT pathway; L-glutamate from 2-oxoglutarate and L-glutamine (ferredoxin route): step 1/1.</text>
</comment>
<dbReference type="FunFam" id="3.60.20.10:FF:000001">
    <property type="entry name" value="Glutamate synthase, large subunit"/>
    <property type="match status" value="1"/>
</dbReference>
<protein>
    <recommendedName>
        <fullName evidence="17">glutamate synthase (ferredoxin)</fullName>
        <ecNumber evidence="17">1.4.7.1</ecNumber>
    </recommendedName>
</protein>
<evidence type="ECO:0000256" key="15">
    <source>
        <dbReference type="ARBA" id="ARBA00023291"/>
    </source>
</evidence>
<accession>A0AAV1HTF0</accession>
<dbReference type="GO" id="GO:0006537">
    <property type="term" value="P:glutamate biosynthetic process"/>
    <property type="evidence" value="ECO:0007669"/>
    <property type="project" value="UniProtKB-KW"/>
</dbReference>
<evidence type="ECO:0000256" key="3">
    <source>
        <dbReference type="ARBA" id="ARBA00004802"/>
    </source>
</evidence>
<proteinExistence type="inferred from homology"/>
<dbReference type="Gene3D" id="2.160.20.60">
    <property type="entry name" value="Glutamate synthase, alpha subunit, C-terminal domain"/>
    <property type="match status" value="1"/>
</dbReference>
<evidence type="ECO:0000256" key="2">
    <source>
        <dbReference type="ARBA" id="ARBA00001927"/>
    </source>
</evidence>
<evidence type="ECO:0000259" key="19">
    <source>
        <dbReference type="PROSITE" id="PS51278"/>
    </source>
</evidence>
<dbReference type="Gene3D" id="3.60.20.10">
    <property type="entry name" value="Glutamine Phosphoribosylpyrophosphate, subunit 1, domain 1"/>
    <property type="match status" value="1"/>
</dbReference>
<evidence type="ECO:0000256" key="18">
    <source>
        <dbReference type="SAM" id="MobiDB-lite"/>
    </source>
</evidence>
<evidence type="ECO:0000256" key="1">
    <source>
        <dbReference type="ARBA" id="ARBA00001917"/>
    </source>
</evidence>
<dbReference type="NCBIfam" id="NF008730">
    <property type="entry name" value="PRK11750.1"/>
    <property type="match status" value="1"/>
</dbReference>
<evidence type="ECO:0000256" key="11">
    <source>
        <dbReference type="ARBA" id="ARBA00023002"/>
    </source>
</evidence>
<dbReference type="SUPFAM" id="SSF56235">
    <property type="entry name" value="N-terminal nucleophile aminohydrolases (Ntn hydrolases)"/>
    <property type="match status" value="1"/>
</dbReference>
<dbReference type="GO" id="GO:0051538">
    <property type="term" value="F:3 iron, 4 sulfur cluster binding"/>
    <property type="evidence" value="ECO:0007669"/>
    <property type="project" value="UniProtKB-KW"/>
</dbReference>
<dbReference type="InterPro" id="IPR013087">
    <property type="entry name" value="Znf_C2H2_type"/>
</dbReference>
<dbReference type="Proteomes" id="UP001314263">
    <property type="component" value="Unassembled WGS sequence"/>
</dbReference>
<sequence length="1636" mass="176679">METGCAGRCSHAFDQSLRVLQHLQLHSGIGLSGGASRRQRSRAFRKADGSSGGARCSQPSITARQAAALAGPAPVIPDVVEPSSSAPRECEAADLEDILKEKGECGVGFIANLRNKRSHVIVEQALTSLGCMEHRGACSADADSGDGAGIMTQVPWKLLKEDLPDLNEQTTGVGMLFLPKDEKLANLAKQIVEDVVKKEGHCHIVGWRDVPVVHEVVGRMARDAEPRIVQVFVESNSGEQGNELEREFFILRKLIEKERDARFAKEKGDPAEFYICTLSNKLIVYKGMLRSVVVGQYYKDLKNEMYDTSFAVYHRRFSTNTNPRWPLAQPMRVLGHNGEINTLQGNLNWVASREHSLTNPVWKGREEELLPLCSGAESDSANLDHVAELLMRTGVPAEESLMILVPEAYDNHPDLQKHYPEVVGFYEYYEGLQEGWDGPALLVFSDGSHVGARLDRNGLRPARFWVTSDDIVYVASEVGVLDDVLTNVDNVIRKGRLGPGQTVVADLSSGTFKENTQIAKEVGSKAPYEEWLSSSTRLKDLNASDYTRECLMSSSEVLKLQAANGFGQEDSGMIIEGMATNGAEPTYCMGDDIPLPVLSGRPHHLGDYFKQRFAQVTNPPIDPLREGLVMSLNMRLGKRGNLLQPGPGSYRQLLLETPILRESELEAIQTSSGLSSKAFGLHYKSGKATAMEEALKQLCSDVEEAVRGGLEIVVLSDRIGTEDMDIETPPIPTLLAVGAVHHHLIRKGMRTETSIVAETAQCFSTHHVALLVGYGAHAICPYLAFETCRQWRSSSRTAAMIKSGKVPDVSIGRCQSNYKKALEKGVLKILSKMGISLLSCYHGAQIFEIYGLGKEVVDFAFKGSVSRIGGMSVGDLQKEAESFWIKGFPEKAMNKLEDFGFIQSRPKGEYHANNQQMSKLLHKAIGLGNKGAAPQEAYTAYQQHFKESPASFLRDCLELTPSGKAIALEEVESAELIMERFCTGGMSLGAISRETHETIAIAMNRIGGKSNSGEGGEDPQRWENLGDVDAEGNSPTFPHLRGLKEGDVASSRIKQVASGRFGVTPQFLANADQLEIKIAQGAKPGEGGQLPAKKVSPYIANLRRSKPGVPLISPPPHHDIYSIEDLAQLIYDLHQAAPTAKVSVKLVAQAGIGTVASGVAKANADIIQISGHDGGTGASPISSIKHAGGPFEMGLVETHMSLTQNELREKVILRADGGMRSGRDVMLAAALGADEFGFGTVAMIATGCIMARVCHTNNCPVGVASQREELRARFPGAPADLVHFFHFVAEEVRIGLAELGLKSLDDLIGRADLLKQREELHVPKTDGLDLSFIMSYAGQTGPSSVRSKQEVHSNGPVLDDEILEDAEVQDAIKNEGSVHRKFKILNTDRATFGRVGGAVAKLHGDSGFAGNLSFDMEGSAGQSFACFMVAGMKVKLVGEANDYVGKGMAGGEVVIVPPPASRFKAEEASLVGNTCLYGATGGRLFVNGRAGERFAVRNSMAEAVVEGTGDHCCEYMTGGTVVCLGTTGRNVAAGMTGGLAYFYDEEGDVDTKVNGEIVSIQRVCTPAGEQQLQKLIQDHVDLTGSTKGAAILEDWSASLQKFWQLVPPSEALTPEASEEAMESADKSEERVPAAAA</sequence>
<evidence type="ECO:0000256" key="14">
    <source>
        <dbReference type="ARBA" id="ARBA00023164"/>
    </source>
</evidence>
<evidence type="ECO:0000256" key="17">
    <source>
        <dbReference type="ARBA" id="ARBA00039085"/>
    </source>
</evidence>
<evidence type="ECO:0000256" key="4">
    <source>
        <dbReference type="ARBA" id="ARBA00004909"/>
    </source>
</evidence>
<dbReference type="FunFam" id="3.20.20.70:FF:000084">
    <property type="entry name" value="Ferredoxin-dependent glutamate synthase, chloroplastic"/>
    <property type="match status" value="1"/>
</dbReference>
<name>A0AAV1HTF0_9CHLO</name>
<evidence type="ECO:0000313" key="20">
    <source>
        <dbReference type="EMBL" id="CAK0744290.1"/>
    </source>
</evidence>
<keyword evidence="9" id="KW-0479">Metal-binding</keyword>
<dbReference type="FunFam" id="2.160.20.60:FF:000003">
    <property type="entry name" value="Ferredoxin-dependent glutamate synthase, chloroplastic"/>
    <property type="match status" value="1"/>
</dbReference>
<dbReference type="GO" id="GO:0046872">
    <property type="term" value="F:metal ion binding"/>
    <property type="evidence" value="ECO:0007669"/>
    <property type="project" value="UniProtKB-KW"/>
</dbReference>
<keyword evidence="13" id="KW-0411">Iron-sulfur</keyword>
<comment type="similarity">
    <text evidence="5">Belongs to the glutamate synthase family.</text>
</comment>
<dbReference type="Pfam" id="PF04898">
    <property type="entry name" value="Glu_syn_central"/>
    <property type="match status" value="1"/>
</dbReference>
<dbReference type="EMBL" id="CAUYUE010000002">
    <property type="protein sequence ID" value="CAK0744290.1"/>
    <property type="molecule type" value="Genomic_DNA"/>
</dbReference>
<feature type="region of interest" description="Disordered" evidence="18">
    <location>
        <begin position="1610"/>
        <end position="1636"/>
    </location>
</feature>
<comment type="caution">
    <text evidence="20">The sequence shown here is derived from an EMBL/GenBank/DDBJ whole genome shotgun (WGS) entry which is preliminary data.</text>
</comment>
<dbReference type="SUPFAM" id="SSF69336">
    <property type="entry name" value="Alpha subunit of glutamate synthase, C-terminal domain"/>
    <property type="match status" value="1"/>
</dbReference>
<dbReference type="PANTHER" id="PTHR11938:SF133">
    <property type="entry name" value="GLUTAMATE SYNTHASE (NADH)"/>
    <property type="match status" value="1"/>
</dbReference>
<evidence type="ECO:0000256" key="12">
    <source>
        <dbReference type="ARBA" id="ARBA00023004"/>
    </source>
</evidence>
<dbReference type="InterPro" id="IPR036485">
    <property type="entry name" value="Glu_synth_asu_C_sf"/>
</dbReference>
<evidence type="ECO:0000256" key="7">
    <source>
        <dbReference type="ARBA" id="ARBA00022630"/>
    </source>
</evidence>
<feature type="domain" description="Glutamine amidotransferase type-2" evidence="19">
    <location>
        <begin position="105"/>
        <end position="508"/>
    </location>
</feature>
<keyword evidence="11" id="KW-0560">Oxidoreductase</keyword>
<dbReference type="GO" id="GO:0016041">
    <property type="term" value="F:glutamate synthase (ferredoxin) activity"/>
    <property type="evidence" value="ECO:0007669"/>
    <property type="project" value="UniProtKB-EC"/>
</dbReference>
<dbReference type="GO" id="GO:0019676">
    <property type="term" value="P:ammonia assimilation cycle"/>
    <property type="evidence" value="ECO:0007669"/>
    <property type="project" value="TreeGrafter"/>
</dbReference>
<keyword evidence="15" id="KW-0003">3Fe-4S</keyword>
<dbReference type="CDD" id="cd00982">
    <property type="entry name" value="gltB_C"/>
    <property type="match status" value="1"/>
</dbReference>
<keyword evidence="8" id="KW-0288">FMN</keyword>
<evidence type="ECO:0000256" key="5">
    <source>
        <dbReference type="ARBA" id="ARBA00009716"/>
    </source>
</evidence>
<dbReference type="InterPro" id="IPR017932">
    <property type="entry name" value="GATase_2_dom"/>
</dbReference>
<dbReference type="InterPro" id="IPR029055">
    <property type="entry name" value="Ntn_hydrolases_N"/>
</dbReference>
<comment type="cofactor">
    <cofactor evidence="1">
        <name>FMN</name>
        <dbReference type="ChEBI" id="CHEBI:58210"/>
    </cofactor>
</comment>
<keyword evidence="7" id="KW-0285">Flavoprotein</keyword>
<comment type="pathway">
    <text evidence="4">Nitrogen metabolism.</text>
</comment>
<keyword evidence="6" id="KW-0028">Amino-acid biosynthesis</keyword>
<dbReference type="InterPro" id="IPR050711">
    <property type="entry name" value="ET-N_metabolism_enzyme"/>
</dbReference>
<dbReference type="CDD" id="cd00713">
    <property type="entry name" value="GltS"/>
    <property type="match status" value="1"/>
</dbReference>
<evidence type="ECO:0000256" key="16">
    <source>
        <dbReference type="ARBA" id="ARBA00037928"/>
    </source>
</evidence>
<dbReference type="InterPro" id="IPR002489">
    <property type="entry name" value="Glu_synth_asu_C"/>
</dbReference>
<keyword evidence="21" id="KW-1185">Reference proteome</keyword>
<dbReference type="SUPFAM" id="SSF51395">
    <property type="entry name" value="FMN-linked oxidoreductases"/>
    <property type="match status" value="1"/>
</dbReference>
<dbReference type="InterPro" id="IPR013785">
    <property type="entry name" value="Aldolase_TIM"/>
</dbReference>
<comment type="pathway">
    <text evidence="3">Energy metabolism; nitrogen metabolism.</text>
</comment>
<dbReference type="Pfam" id="PF00310">
    <property type="entry name" value="GATase_2"/>
    <property type="match status" value="1"/>
</dbReference>
<evidence type="ECO:0000256" key="9">
    <source>
        <dbReference type="ARBA" id="ARBA00022723"/>
    </source>
</evidence>
<feature type="region of interest" description="Disordered" evidence="18">
    <location>
        <begin position="31"/>
        <end position="57"/>
    </location>
</feature>
<evidence type="ECO:0000256" key="10">
    <source>
        <dbReference type="ARBA" id="ARBA00022962"/>
    </source>
</evidence>
<evidence type="ECO:0000256" key="8">
    <source>
        <dbReference type="ARBA" id="ARBA00022643"/>
    </source>
</evidence>
<organism evidence="20 21">
    <name type="scientific">Coccomyxa viridis</name>
    <dbReference type="NCBI Taxonomy" id="1274662"/>
    <lineage>
        <taxon>Eukaryota</taxon>
        <taxon>Viridiplantae</taxon>
        <taxon>Chlorophyta</taxon>
        <taxon>core chlorophytes</taxon>
        <taxon>Trebouxiophyceae</taxon>
        <taxon>Trebouxiophyceae incertae sedis</taxon>
        <taxon>Coccomyxaceae</taxon>
        <taxon>Coccomyxa</taxon>
    </lineage>
</organism>
<dbReference type="CDD" id="cd02808">
    <property type="entry name" value="GltS_FMN"/>
    <property type="match status" value="1"/>
</dbReference>